<feature type="region of interest" description="Disordered" evidence="3">
    <location>
        <begin position="923"/>
        <end position="995"/>
    </location>
</feature>
<dbReference type="PANTHER" id="PTHR47435">
    <property type="entry name" value="KELCH REPEAT PROTEIN (AFU_ORTHOLOGUE AFUA_5G12780)"/>
    <property type="match status" value="1"/>
</dbReference>
<dbReference type="EMBL" id="QAPG01000281">
    <property type="protein sequence ID" value="TDZ29267.1"/>
    <property type="molecule type" value="Genomic_DNA"/>
</dbReference>
<feature type="compositionally biased region" description="Low complexity" evidence="3">
    <location>
        <begin position="801"/>
        <end position="823"/>
    </location>
</feature>
<dbReference type="Proteomes" id="UP000295083">
    <property type="component" value="Unassembled WGS sequence"/>
</dbReference>
<keyword evidence="6" id="KW-1185">Reference proteome</keyword>
<dbReference type="InterPro" id="IPR015915">
    <property type="entry name" value="Kelch-typ_b-propeller"/>
</dbReference>
<evidence type="ECO:0000256" key="1">
    <source>
        <dbReference type="ARBA" id="ARBA00022737"/>
    </source>
</evidence>
<dbReference type="Pfam" id="PF24681">
    <property type="entry name" value="Kelch_KLHDC2_KLHL20_DRC7"/>
    <property type="match status" value="1"/>
</dbReference>
<feature type="compositionally biased region" description="Basic residues" evidence="3">
    <location>
        <begin position="38"/>
        <end position="50"/>
    </location>
</feature>
<evidence type="ECO:0000313" key="6">
    <source>
        <dbReference type="Proteomes" id="UP000295083"/>
    </source>
</evidence>
<feature type="region of interest" description="Disordered" evidence="3">
    <location>
        <begin position="33"/>
        <end position="61"/>
    </location>
</feature>
<keyword evidence="2" id="KW-0408">Iron</keyword>
<dbReference type="GO" id="GO:0019760">
    <property type="term" value="P:glucosinolate metabolic process"/>
    <property type="evidence" value="ECO:0007669"/>
    <property type="project" value="UniProtKB-ARBA"/>
</dbReference>
<evidence type="ECO:0000256" key="4">
    <source>
        <dbReference type="SAM" id="Phobius"/>
    </source>
</evidence>
<feature type="compositionally biased region" description="Pro residues" evidence="3">
    <location>
        <begin position="824"/>
        <end position="836"/>
    </location>
</feature>
<feature type="region of interest" description="Disordered" evidence="3">
    <location>
        <begin position="778"/>
        <end position="897"/>
    </location>
</feature>
<evidence type="ECO:0000256" key="2">
    <source>
        <dbReference type="ARBA" id="ARBA00023004"/>
    </source>
</evidence>
<comment type="caution">
    <text evidence="5">The sequence shown here is derived from an EMBL/GenBank/DDBJ whole genome shotgun (WGS) entry which is preliminary data.</text>
</comment>
<keyword evidence="4" id="KW-1133">Transmembrane helix</keyword>
<keyword evidence="4" id="KW-0472">Membrane</keyword>
<keyword evidence="4" id="KW-0812">Transmembrane</keyword>
<organism evidence="5 6">
    <name type="scientific">Colletotrichum spinosum</name>
    <dbReference type="NCBI Taxonomy" id="1347390"/>
    <lineage>
        <taxon>Eukaryota</taxon>
        <taxon>Fungi</taxon>
        <taxon>Dikarya</taxon>
        <taxon>Ascomycota</taxon>
        <taxon>Pezizomycotina</taxon>
        <taxon>Sordariomycetes</taxon>
        <taxon>Hypocreomycetidae</taxon>
        <taxon>Glomerellales</taxon>
        <taxon>Glomerellaceae</taxon>
        <taxon>Colletotrichum</taxon>
        <taxon>Colletotrichum orbiculare species complex</taxon>
    </lineage>
</organism>
<feature type="compositionally biased region" description="Low complexity" evidence="3">
    <location>
        <begin position="846"/>
        <end position="856"/>
    </location>
</feature>
<dbReference type="PANTHER" id="PTHR47435:SF4">
    <property type="entry name" value="KELCH REPEAT PROTEIN (AFU_ORTHOLOGUE AFUA_5G12780)"/>
    <property type="match status" value="1"/>
</dbReference>
<dbReference type="SUPFAM" id="SSF50965">
    <property type="entry name" value="Galactose oxidase, central domain"/>
    <property type="match status" value="1"/>
</dbReference>
<feature type="transmembrane region" description="Helical" evidence="4">
    <location>
        <begin position="745"/>
        <end position="768"/>
    </location>
</feature>
<dbReference type="Gene3D" id="2.120.10.80">
    <property type="entry name" value="Kelch-type beta propeller"/>
    <property type="match status" value="1"/>
</dbReference>
<sequence length="995" mass="108004">MRPLATARGVRNIRGTTTNPAAAACHFYTTAQAQEPRLRRRPRVHVKKKPPKPDPPRSWRSFEMPNVVLDLDSWESSYTRPYDSEDHKVQRQKWAVDPRKDAMWKRVSAFESNFKEAKGDFIVNQGSNSWHPWQVTDLDVMTAALQGAPEAPSQDTPKSSYSAQQYVAYKNAIPPSVFRDDQRLLEWLLHRYPRTSQQPPVARGLSNVIGKQTTFRDLYRLISGLLNSQEGKINVLRKTDKLAAVMSELLDSRAASPAVVLPVLNSFFMQDVGSATRLSGTRSKMLMLLAVSAGLSVLPAAAQQDPLNNFCRRFGHQTAVVDSKLYIDGGLINWNMIESPSNYSNPYLLYQDLSTSAPNVGMPPLYANLSKNGTVPYTNGGALWADGVNKRLYLFGGEHNAEPPSPFNLWAYDILNNQWDSFGQPRSGVVIQKVSYGAGVSVDSRGEAYYYGGWLSNASIPGWGATPPVATNGLVKYTMDTNSWSNNTGPDNVRRAEGSLHYIPAGGGGMLVYFGGIQDLSANGTVEGQPMDQIFMYDILSSRWYTQTAVGQVPDMRRRFCAGVTWAEDQSSYNIYMYGGANVPGVLGAGFDDVYVLSIPTFTWVKMYPATNGTGSNPHHSLSCNIVPGRAQMIIIGGTFPSSNECDYPVQWGTHNVDLGKQNKNKSIWELYSPNKTAYSVPDDIVAIVGGNGNGGATKTSPSAGWNMNDLGILITQQAEISARAPTRAVTSATSTPSDGLSTGAIVGIAIGAGAVVIALAIACGCLIRKRRAQRYRNPAATPHPSGGHFNPNNMSEAWSPPTTTTHLTPVTSPYSPPYGHSPYTPPPVSPVPQPVPQHGGFPIELPSDSRLAPAALSPPPPQNHSVSPPSTAAAAPPPPLPHVNSSSTYPPQHNYFPEQLTLSNQVQIDANGNMWVPQVSMVQIGPGSQPGSHNGTPPVYTPPPSNGDRKMSPQVEVQPAPLPAELHSAPQELSAEEPGDRGDRASRHKTYYNR</sequence>
<reference evidence="5 6" key="1">
    <citation type="submission" date="2018-11" db="EMBL/GenBank/DDBJ databases">
        <title>Genome sequence and assembly of Colletotrichum spinosum.</title>
        <authorList>
            <person name="Gan P."/>
            <person name="Shirasu K."/>
        </authorList>
    </citation>
    <scope>NUCLEOTIDE SEQUENCE [LARGE SCALE GENOMIC DNA]</scope>
    <source>
        <strain evidence="5 6">CBS 515.97</strain>
    </source>
</reference>
<dbReference type="InterPro" id="IPR011043">
    <property type="entry name" value="Gal_Oxase/kelch_b-propeller"/>
</dbReference>
<evidence type="ECO:0000313" key="5">
    <source>
        <dbReference type="EMBL" id="TDZ29267.1"/>
    </source>
</evidence>
<accession>A0A4R8PU45</accession>
<dbReference type="CDD" id="cd21699">
    <property type="entry name" value="JMTM_APP_like"/>
    <property type="match status" value="1"/>
</dbReference>
<keyword evidence="1" id="KW-0677">Repeat</keyword>
<proteinExistence type="predicted"/>
<feature type="compositionally biased region" description="Low complexity" evidence="3">
    <location>
        <begin position="864"/>
        <end position="875"/>
    </location>
</feature>
<evidence type="ECO:0000256" key="3">
    <source>
        <dbReference type="SAM" id="MobiDB-lite"/>
    </source>
</evidence>
<gene>
    <name evidence="5" type="ORF">C8035_v011241</name>
</gene>
<protein>
    <submittedName>
        <fullName evidence="5">Kelch repeat-containing protein</fullName>
    </submittedName>
</protein>
<name>A0A4R8PU45_9PEZI</name>
<dbReference type="AlphaFoldDB" id="A0A4R8PU45"/>
<dbReference type="PROSITE" id="PS51257">
    <property type="entry name" value="PROKAR_LIPOPROTEIN"/>
    <property type="match status" value="1"/>
</dbReference>